<protein>
    <submittedName>
        <fullName evidence="2">TIGR03936 family radical SAM-associated protein</fullName>
    </submittedName>
</protein>
<accession>A0ABV1HHV4</accession>
<dbReference type="InterPro" id="IPR018768">
    <property type="entry name" value="DUF2344"/>
</dbReference>
<gene>
    <name evidence="2" type="ORF">WMO41_01620</name>
</gene>
<name>A0ABV1HHV4_9FIRM</name>
<dbReference type="NCBIfam" id="TIGR03936">
    <property type="entry name" value="sam_1_link_chp"/>
    <property type="match status" value="1"/>
</dbReference>
<comment type="caution">
    <text evidence="2">The sequence shown here is derived from an EMBL/GenBank/DDBJ whole genome shotgun (WGS) entry which is preliminary data.</text>
</comment>
<dbReference type="EMBL" id="JBBMFJ010000002">
    <property type="protein sequence ID" value="MEQ2561891.1"/>
    <property type="molecule type" value="Genomic_DNA"/>
</dbReference>
<evidence type="ECO:0000313" key="3">
    <source>
        <dbReference type="Proteomes" id="UP001437460"/>
    </source>
</evidence>
<dbReference type="Pfam" id="PF10105">
    <property type="entry name" value="DUF2344"/>
    <property type="match status" value="1"/>
</dbReference>
<keyword evidence="3" id="KW-1185">Reference proteome</keyword>
<dbReference type="RefSeq" id="WP_349228323.1">
    <property type="nucleotide sequence ID" value="NZ_JBBMFJ010000002.1"/>
</dbReference>
<evidence type="ECO:0000259" key="1">
    <source>
        <dbReference type="Pfam" id="PF10105"/>
    </source>
</evidence>
<dbReference type="Proteomes" id="UP001437460">
    <property type="component" value="Unassembled WGS sequence"/>
</dbReference>
<proteinExistence type="predicted"/>
<reference evidence="2 3" key="1">
    <citation type="submission" date="2024-03" db="EMBL/GenBank/DDBJ databases">
        <title>Human intestinal bacterial collection.</title>
        <authorList>
            <person name="Pauvert C."/>
            <person name="Hitch T.C.A."/>
            <person name="Clavel T."/>
        </authorList>
    </citation>
    <scope>NUCLEOTIDE SEQUENCE [LARGE SCALE GENOMIC DNA]</scope>
    <source>
        <strain evidence="2 3">CLA-AP-H27</strain>
    </source>
</reference>
<feature type="domain" description="DUF2344" evidence="1">
    <location>
        <begin position="5"/>
        <end position="190"/>
    </location>
</feature>
<organism evidence="2 3">
    <name type="scientific">Ventrimonas faecis</name>
    <dbReference type="NCBI Taxonomy" id="3133170"/>
    <lineage>
        <taxon>Bacteria</taxon>
        <taxon>Bacillati</taxon>
        <taxon>Bacillota</taxon>
        <taxon>Clostridia</taxon>
        <taxon>Lachnospirales</taxon>
        <taxon>Lachnospiraceae</taxon>
        <taxon>Ventrimonas</taxon>
    </lineage>
</organism>
<evidence type="ECO:0000313" key="2">
    <source>
        <dbReference type="EMBL" id="MEQ2561891.1"/>
    </source>
</evidence>
<sequence>MSALKIRIKFAKEGTMKFIGHLDIMRYFQKVMRRADVDIRYSEGFSPHQIMSFAAPLGVGLESRGEYVDIEVLSTDSSKEMLRRINENMVEGMEALSYKALPDDAGNAMSLVAAADYEVRFREGYEPADLDAFFAGIPTFLEQEEIVIVKKTKKGEREVNIRPQIYQMEARPDHVIFLQIATGSAANLKPDAVLRAYAESRGEALGEFALMVTRLEVYADKGTEEEHEFVTLDSFGEDIE</sequence>